<name>A0A9W3C6M9_RAPSA</name>
<gene>
    <name evidence="3" type="primary">LOC108816121</name>
</gene>
<evidence type="ECO:0000313" key="3">
    <source>
        <dbReference type="RefSeq" id="XP_056847241.1"/>
    </source>
</evidence>
<evidence type="ECO:0000259" key="1">
    <source>
        <dbReference type="Pfam" id="PF12680"/>
    </source>
</evidence>
<feature type="domain" description="SnoaL-like" evidence="1">
    <location>
        <begin position="80"/>
        <end position="199"/>
    </location>
</feature>
<organism evidence="2 3">
    <name type="scientific">Raphanus sativus</name>
    <name type="common">Radish</name>
    <name type="synonym">Raphanus raphanistrum var. sativus</name>
    <dbReference type="NCBI Taxonomy" id="3726"/>
    <lineage>
        <taxon>Eukaryota</taxon>
        <taxon>Viridiplantae</taxon>
        <taxon>Streptophyta</taxon>
        <taxon>Embryophyta</taxon>
        <taxon>Tracheophyta</taxon>
        <taxon>Spermatophyta</taxon>
        <taxon>Magnoliopsida</taxon>
        <taxon>eudicotyledons</taxon>
        <taxon>Gunneridae</taxon>
        <taxon>Pentapetalae</taxon>
        <taxon>rosids</taxon>
        <taxon>malvids</taxon>
        <taxon>Brassicales</taxon>
        <taxon>Brassicaceae</taxon>
        <taxon>Brassiceae</taxon>
        <taxon>Raphanus</taxon>
    </lineage>
</organism>
<sequence>MASMVNIMSPMVSKNLITNYKTLRLKPDLPSLQHSRVNAIRNGPVKMMKKHGPRRSIVVSCLDQPISMPNQVSGYDAVMKFYSSINEKNQDQLRSCISNDCFVDDFSFSKPFHGKKEAMKFFEELVNSMGQNVKFCVENVCEGDGYTAAVNWHMGTYLYIRLYIYFQNLFSIAVIKEWKGRKIPFTRGCSFYEFTDEGGILVIRNAKILIESPIKPGGIALTLLKNITFLFDEFPQVADWFLGKPYEIIQFTLRIYGLFFAPLIGHVMASYLKLLNNMTEFFLLILNIIIKTQSLFFKWKK</sequence>
<protein>
    <submittedName>
        <fullName evidence="3">Uncharacterized protein LOC108816121 isoform X1</fullName>
    </submittedName>
</protein>
<dbReference type="PANTHER" id="PTHR33698:SF1">
    <property type="entry name" value="NUCLEAR TRANSPORT FACTOR 2 (NTF2) FAMILY PROTEIN"/>
    <property type="match status" value="1"/>
</dbReference>
<evidence type="ECO:0000313" key="2">
    <source>
        <dbReference type="Proteomes" id="UP000504610"/>
    </source>
</evidence>
<dbReference type="PANTHER" id="PTHR33698">
    <property type="entry name" value="NUCLEAR TRANSPORT FACTOR 2 (NTF2)-LIKE PROTEIN"/>
    <property type="match status" value="1"/>
</dbReference>
<dbReference type="InterPro" id="IPR032710">
    <property type="entry name" value="NTF2-like_dom_sf"/>
</dbReference>
<keyword evidence="2" id="KW-1185">Reference proteome</keyword>
<accession>A0A9W3C6M9</accession>
<dbReference type="Gene3D" id="3.10.450.50">
    <property type="match status" value="1"/>
</dbReference>
<dbReference type="GeneID" id="108816121"/>
<proteinExistence type="predicted"/>
<dbReference type="AlphaFoldDB" id="A0A9W3C6M9"/>
<dbReference type="InterPro" id="IPR037401">
    <property type="entry name" value="SnoaL-like"/>
</dbReference>
<dbReference type="OrthoDB" id="1886670at2759"/>
<reference evidence="2" key="1">
    <citation type="journal article" date="2019" name="Database">
        <title>The radish genome database (RadishGD): an integrated information resource for radish genomics.</title>
        <authorList>
            <person name="Yu H.J."/>
            <person name="Baek S."/>
            <person name="Lee Y.J."/>
            <person name="Cho A."/>
            <person name="Mun J.H."/>
        </authorList>
    </citation>
    <scope>NUCLEOTIDE SEQUENCE [LARGE SCALE GENOMIC DNA]</scope>
    <source>
        <strain evidence="2">cv. WK10039</strain>
    </source>
</reference>
<dbReference type="RefSeq" id="XP_056847241.1">
    <property type="nucleotide sequence ID" value="XM_056991261.1"/>
</dbReference>
<dbReference type="Proteomes" id="UP000504610">
    <property type="component" value="Chromosome 7"/>
</dbReference>
<reference evidence="3" key="2">
    <citation type="submission" date="2025-08" db="UniProtKB">
        <authorList>
            <consortium name="RefSeq"/>
        </authorList>
    </citation>
    <scope>IDENTIFICATION</scope>
    <source>
        <tissue evidence="3">Leaf</tissue>
    </source>
</reference>
<dbReference type="Pfam" id="PF12680">
    <property type="entry name" value="SnoaL_2"/>
    <property type="match status" value="1"/>
</dbReference>
<dbReference type="SUPFAM" id="SSF54427">
    <property type="entry name" value="NTF2-like"/>
    <property type="match status" value="1"/>
</dbReference>